<dbReference type="PANTHER" id="PTHR10772">
    <property type="entry name" value="10 KDA HEAT SHOCK PROTEIN"/>
    <property type="match status" value="1"/>
</dbReference>
<keyword evidence="2 6" id="KW-0143">Chaperone</keyword>
<evidence type="ECO:0000256" key="4">
    <source>
        <dbReference type="ARBA" id="ARBA00073031"/>
    </source>
</evidence>
<dbReference type="Proteomes" id="UP001157974">
    <property type="component" value="Unassembled WGS sequence"/>
</dbReference>
<keyword evidence="8" id="KW-1185">Reference proteome</keyword>
<dbReference type="InterPro" id="IPR020818">
    <property type="entry name" value="Chaperonin_GroES"/>
</dbReference>
<reference evidence="7 8" key="1">
    <citation type="journal article" date="2023" name="Nat. Commun.">
        <title>Origin of minicircular mitochondrial genomes in red algae.</title>
        <authorList>
            <person name="Lee Y."/>
            <person name="Cho C.H."/>
            <person name="Lee Y.M."/>
            <person name="Park S.I."/>
            <person name="Yang J.H."/>
            <person name="West J.A."/>
            <person name="Bhattacharya D."/>
            <person name="Yoon H.S."/>
        </authorList>
    </citation>
    <scope>NUCLEOTIDE SEQUENCE [LARGE SCALE GENOMIC DNA]</scope>
    <source>
        <strain evidence="7 8">CCMP1338</strain>
        <tissue evidence="7">Whole cell</tissue>
    </source>
</reference>
<evidence type="ECO:0000256" key="5">
    <source>
        <dbReference type="ARBA" id="ARBA00079398"/>
    </source>
</evidence>
<comment type="similarity">
    <text evidence="1 6">Belongs to the GroES chaperonin family.</text>
</comment>
<dbReference type="SMART" id="SM00883">
    <property type="entry name" value="Cpn10"/>
    <property type="match status" value="1"/>
</dbReference>
<evidence type="ECO:0000256" key="1">
    <source>
        <dbReference type="ARBA" id="ARBA00006975"/>
    </source>
</evidence>
<dbReference type="GO" id="GO:0051087">
    <property type="term" value="F:protein-folding chaperone binding"/>
    <property type="evidence" value="ECO:0007669"/>
    <property type="project" value="TreeGrafter"/>
</dbReference>
<sequence>MASKRIIPLLNRVLVKRVEMDKKTAGGLLLPGAKDSREAVVLAVGPGAVNVDGKKVDMSLKEGDKVLLPDFGGTEITDSEKTKLLLFREDDILAKLE</sequence>
<dbReference type="SUPFAM" id="SSF50129">
    <property type="entry name" value="GroES-like"/>
    <property type="match status" value="1"/>
</dbReference>
<evidence type="ECO:0000256" key="6">
    <source>
        <dbReference type="RuleBase" id="RU003479"/>
    </source>
</evidence>
<evidence type="ECO:0000313" key="7">
    <source>
        <dbReference type="EMBL" id="KAJ8908579.1"/>
    </source>
</evidence>
<dbReference type="Gene3D" id="2.30.33.40">
    <property type="entry name" value="GroES chaperonin"/>
    <property type="match status" value="1"/>
</dbReference>
<comment type="caution">
    <text evidence="7">The sequence shown here is derived from an EMBL/GenBank/DDBJ whole genome shotgun (WGS) entry which is preliminary data.</text>
</comment>
<dbReference type="GO" id="GO:0051082">
    <property type="term" value="F:unfolded protein binding"/>
    <property type="evidence" value="ECO:0007669"/>
    <property type="project" value="TreeGrafter"/>
</dbReference>
<gene>
    <name evidence="7" type="ORF">NDN08_005284</name>
</gene>
<dbReference type="InterPro" id="IPR037124">
    <property type="entry name" value="Chaperonin_GroES_sf"/>
</dbReference>
<dbReference type="FunFam" id="2.30.33.40:FF:000001">
    <property type="entry name" value="10 kDa chaperonin"/>
    <property type="match status" value="1"/>
</dbReference>
<evidence type="ECO:0000313" key="8">
    <source>
        <dbReference type="Proteomes" id="UP001157974"/>
    </source>
</evidence>
<dbReference type="GO" id="GO:0005524">
    <property type="term" value="F:ATP binding"/>
    <property type="evidence" value="ECO:0007669"/>
    <property type="project" value="InterPro"/>
</dbReference>
<accession>A0AAV8V1H5</accession>
<dbReference type="PROSITE" id="PS00681">
    <property type="entry name" value="CHAPERONINS_CPN10"/>
    <property type="match status" value="1"/>
</dbReference>
<dbReference type="GO" id="GO:0044183">
    <property type="term" value="F:protein folding chaperone"/>
    <property type="evidence" value="ECO:0007669"/>
    <property type="project" value="InterPro"/>
</dbReference>
<proteinExistence type="inferred from homology"/>
<dbReference type="AlphaFoldDB" id="A0AAV8V1H5"/>
<dbReference type="GO" id="GO:0046872">
    <property type="term" value="F:metal ion binding"/>
    <property type="evidence" value="ECO:0007669"/>
    <property type="project" value="TreeGrafter"/>
</dbReference>
<dbReference type="PRINTS" id="PR00297">
    <property type="entry name" value="CHAPERONIN10"/>
</dbReference>
<protein>
    <recommendedName>
        <fullName evidence="4">20 kDa chaperonin, chloroplastic</fullName>
    </recommendedName>
    <alternativeName>
        <fullName evidence="3">Chaperonin 10</fullName>
    </alternativeName>
    <alternativeName>
        <fullName evidence="5">Protein Cpn21</fullName>
    </alternativeName>
</protein>
<dbReference type="InterPro" id="IPR011032">
    <property type="entry name" value="GroES-like_sf"/>
</dbReference>
<dbReference type="CDD" id="cd00320">
    <property type="entry name" value="cpn10"/>
    <property type="match status" value="1"/>
</dbReference>
<evidence type="ECO:0000256" key="2">
    <source>
        <dbReference type="ARBA" id="ARBA00023186"/>
    </source>
</evidence>
<dbReference type="PANTHER" id="PTHR10772:SF0">
    <property type="entry name" value="10 KDA HEAT SHOCK PROTEIN, MITOCHONDRIAL"/>
    <property type="match status" value="1"/>
</dbReference>
<evidence type="ECO:0000256" key="3">
    <source>
        <dbReference type="ARBA" id="ARBA00031971"/>
    </source>
</evidence>
<name>A0AAV8V1H5_9RHOD</name>
<dbReference type="GO" id="GO:0005739">
    <property type="term" value="C:mitochondrion"/>
    <property type="evidence" value="ECO:0007669"/>
    <property type="project" value="TreeGrafter"/>
</dbReference>
<dbReference type="EMBL" id="JAMWBK010000001">
    <property type="protein sequence ID" value="KAJ8908579.1"/>
    <property type="molecule type" value="Genomic_DNA"/>
</dbReference>
<dbReference type="Pfam" id="PF00166">
    <property type="entry name" value="Cpn10"/>
    <property type="match status" value="1"/>
</dbReference>
<dbReference type="InterPro" id="IPR018369">
    <property type="entry name" value="Chaprnonin_Cpn10_CS"/>
</dbReference>
<organism evidence="7 8">
    <name type="scientific">Rhodosorus marinus</name>
    <dbReference type="NCBI Taxonomy" id="101924"/>
    <lineage>
        <taxon>Eukaryota</taxon>
        <taxon>Rhodophyta</taxon>
        <taxon>Stylonematophyceae</taxon>
        <taxon>Stylonematales</taxon>
        <taxon>Stylonemataceae</taxon>
        <taxon>Rhodosorus</taxon>
    </lineage>
</organism>